<reference evidence="1" key="2">
    <citation type="journal article" date="2015" name="Fish Shellfish Immunol.">
        <title>Early steps in the European eel (Anguilla anguilla)-Vibrio vulnificus interaction in the gills: Role of the RtxA13 toxin.</title>
        <authorList>
            <person name="Callol A."/>
            <person name="Pajuelo D."/>
            <person name="Ebbesson L."/>
            <person name="Teles M."/>
            <person name="MacKenzie S."/>
            <person name="Amaro C."/>
        </authorList>
    </citation>
    <scope>NUCLEOTIDE SEQUENCE</scope>
</reference>
<name>A0A0E9TDJ5_ANGAN</name>
<dbReference type="EMBL" id="GBXM01056891">
    <property type="protein sequence ID" value="JAH51686.1"/>
    <property type="molecule type" value="Transcribed_RNA"/>
</dbReference>
<sequence>MDLSFWPRLQNLDHLSACTLSHVRGEGYVALEGVFEVEVLNCTSGADLALTLEMLSLL</sequence>
<evidence type="ECO:0000313" key="1">
    <source>
        <dbReference type="EMBL" id="JAH51686.1"/>
    </source>
</evidence>
<accession>A0A0E9TDJ5</accession>
<reference evidence="1" key="1">
    <citation type="submission" date="2014-11" db="EMBL/GenBank/DDBJ databases">
        <authorList>
            <person name="Amaro Gonzalez C."/>
        </authorList>
    </citation>
    <scope>NUCLEOTIDE SEQUENCE</scope>
</reference>
<dbReference type="AlphaFoldDB" id="A0A0E9TDJ5"/>
<protein>
    <submittedName>
        <fullName evidence="1">Uncharacterized protein</fullName>
    </submittedName>
</protein>
<organism evidence="1">
    <name type="scientific">Anguilla anguilla</name>
    <name type="common">European freshwater eel</name>
    <name type="synonym">Muraena anguilla</name>
    <dbReference type="NCBI Taxonomy" id="7936"/>
    <lineage>
        <taxon>Eukaryota</taxon>
        <taxon>Metazoa</taxon>
        <taxon>Chordata</taxon>
        <taxon>Craniata</taxon>
        <taxon>Vertebrata</taxon>
        <taxon>Euteleostomi</taxon>
        <taxon>Actinopterygii</taxon>
        <taxon>Neopterygii</taxon>
        <taxon>Teleostei</taxon>
        <taxon>Anguilliformes</taxon>
        <taxon>Anguillidae</taxon>
        <taxon>Anguilla</taxon>
    </lineage>
</organism>
<proteinExistence type="predicted"/>